<comment type="caution">
    <text evidence="4">The sequence shown here is derived from an EMBL/GenBank/DDBJ whole genome shotgun (WGS) entry which is preliminary data.</text>
</comment>
<sequence>MKKQIILVSLIALGSAVASCNQGTKTESKEAPAATETAPTADSTASATSTGEAVDLFDGKSLAGWHGFNKTGEVKNWTVEDGALVCLGAAKDAHGGDLVSDKKYSNFELTWDWKVDKGSNSGVMYHVVEDKKYQSPYETGPEYQVMDDIGFPEKLENWQQAGADYAIAPANEKKKLKPVGEWNTSKIIFNNGHVEHWLNGEKIVEFERSSDFWKKQRAEGKWKDYPDYAKVTTGFIALQDHGNKAYYRNIKIKEL</sequence>
<feature type="region of interest" description="Disordered" evidence="1">
    <location>
        <begin position="24"/>
        <end position="49"/>
    </location>
</feature>
<gene>
    <name evidence="4" type="ORF">AHMF7616_00390</name>
</gene>
<feature type="chain" id="PRO_5016562728" description="3-keto-alpha-glucoside-1,2-lyase/3-keto-2-hydroxy-glucal hydratase domain-containing protein" evidence="2">
    <location>
        <begin position="19"/>
        <end position="255"/>
    </location>
</feature>
<dbReference type="OrthoDB" id="9806233at2"/>
<proteinExistence type="predicted"/>
<dbReference type="EMBL" id="QASA01000001">
    <property type="protein sequence ID" value="RDC61801.1"/>
    <property type="molecule type" value="Genomic_DNA"/>
</dbReference>
<keyword evidence="5" id="KW-1185">Reference proteome</keyword>
<organism evidence="4 5">
    <name type="scientific">Adhaeribacter pallidiroseus</name>
    <dbReference type="NCBI Taxonomy" id="2072847"/>
    <lineage>
        <taxon>Bacteria</taxon>
        <taxon>Pseudomonadati</taxon>
        <taxon>Bacteroidota</taxon>
        <taxon>Cytophagia</taxon>
        <taxon>Cytophagales</taxon>
        <taxon>Hymenobacteraceae</taxon>
        <taxon>Adhaeribacter</taxon>
    </lineage>
</organism>
<feature type="signal peptide" evidence="2">
    <location>
        <begin position="1"/>
        <end position="18"/>
    </location>
</feature>
<dbReference type="Gene3D" id="2.60.120.560">
    <property type="entry name" value="Exo-inulinase, domain 1"/>
    <property type="match status" value="1"/>
</dbReference>
<feature type="domain" description="3-keto-alpha-glucoside-1,2-lyase/3-keto-2-hydroxy-glucal hydratase" evidence="3">
    <location>
        <begin position="53"/>
        <end position="253"/>
    </location>
</feature>
<evidence type="ECO:0000256" key="1">
    <source>
        <dbReference type="SAM" id="MobiDB-lite"/>
    </source>
</evidence>
<name>A0A369QA72_9BACT</name>
<reference evidence="4 5" key="1">
    <citation type="submission" date="2018-04" db="EMBL/GenBank/DDBJ databases">
        <title>Adhaeribacter sp. HMF7616 genome sequencing and assembly.</title>
        <authorList>
            <person name="Kang H."/>
            <person name="Kang J."/>
            <person name="Cha I."/>
            <person name="Kim H."/>
            <person name="Joh K."/>
        </authorList>
    </citation>
    <scope>NUCLEOTIDE SEQUENCE [LARGE SCALE GENOMIC DNA]</scope>
    <source>
        <strain evidence="4 5">HMF7616</strain>
    </source>
</reference>
<keyword evidence="2" id="KW-0732">Signal</keyword>
<evidence type="ECO:0000259" key="3">
    <source>
        <dbReference type="Pfam" id="PF06439"/>
    </source>
</evidence>
<evidence type="ECO:0000313" key="4">
    <source>
        <dbReference type="EMBL" id="RDC61801.1"/>
    </source>
</evidence>
<dbReference type="AlphaFoldDB" id="A0A369QA72"/>
<dbReference type="RefSeq" id="WP_115371343.1">
    <property type="nucleotide sequence ID" value="NZ_QASA01000001.1"/>
</dbReference>
<evidence type="ECO:0000256" key="2">
    <source>
        <dbReference type="SAM" id="SignalP"/>
    </source>
</evidence>
<dbReference type="Pfam" id="PF06439">
    <property type="entry name" value="3keto-disac_hyd"/>
    <property type="match status" value="1"/>
</dbReference>
<feature type="compositionally biased region" description="Low complexity" evidence="1">
    <location>
        <begin position="31"/>
        <end position="49"/>
    </location>
</feature>
<protein>
    <recommendedName>
        <fullName evidence="3">3-keto-alpha-glucoside-1,2-lyase/3-keto-2-hydroxy-glucal hydratase domain-containing protein</fullName>
    </recommendedName>
</protein>
<dbReference type="GO" id="GO:0016787">
    <property type="term" value="F:hydrolase activity"/>
    <property type="evidence" value="ECO:0007669"/>
    <property type="project" value="InterPro"/>
</dbReference>
<accession>A0A369QA72</accession>
<dbReference type="InterPro" id="IPR010496">
    <property type="entry name" value="AL/BT2_dom"/>
</dbReference>
<dbReference type="Proteomes" id="UP000253919">
    <property type="component" value="Unassembled WGS sequence"/>
</dbReference>
<evidence type="ECO:0000313" key="5">
    <source>
        <dbReference type="Proteomes" id="UP000253919"/>
    </source>
</evidence>
<dbReference type="PROSITE" id="PS51257">
    <property type="entry name" value="PROKAR_LIPOPROTEIN"/>
    <property type="match status" value="1"/>
</dbReference>